<keyword evidence="1" id="KW-1003">Cell membrane</keyword>
<evidence type="ECO:0000256" key="5">
    <source>
        <dbReference type="SAM" id="Phobius"/>
    </source>
</evidence>
<accession>A0A3B1B1Y6</accession>
<dbReference type="InterPro" id="IPR010445">
    <property type="entry name" value="LapA_dom"/>
</dbReference>
<keyword evidence="4 5" id="KW-0472">Membrane</keyword>
<evidence type="ECO:0000259" key="6">
    <source>
        <dbReference type="Pfam" id="PF06305"/>
    </source>
</evidence>
<sequence>MLRIFYLLLFLLLIVIGIAFAVLNAEAVEFNYYFASRQIPLSLILVLAMFSGAVLGVLASTGVIVSLKREVAKLRKSSKLAEKEITNLRAIPIKDKH</sequence>
<reference evidence="7" key="1">
    <citation type="submission" date="2018-06" db="EMBL/GenBank/DDBJ databases">
        <authorList>
            <person name="Zhirakovskaya E."/>
        </authorList>
    </citation>
    <scope>NUCLEOTIDE SEQUENCE</scope>
</reference>
<evidence type="ECO:0000256" key="4">
    <source>
        <dbReference type="ARBA" id="ARBA00023136"/>
    </source>
</evidence>
<organism evidence="7">
    <name type="scientific">hydrothermal vent metagenome</name>
    <dbReference type="NCBI Taxonomy" id="652676"/>
    <lineage>
        <taxon>unclassified sequences</taxon>
        <taxon>metagenomes</taxon>
        <taxon>ecological metagenomes</taxon>
    </lineage>
</organism>
<name>A0A3B1B1Y6_9ZZZZ</name>
<gene>
    <name evidence="7" type="ORF">MNBD_GAMMA24-474</name>
</gene>
<evidence type="ECO:0000256" key="2">
    <source>
        <dbReference type="ARBA" id="ARBA00022692"/>
    </source>
</evidence>
<proteinExistence type="predicted"/>
<dbReference type="AlphaFoldDB" id="A0A3B1B1Y6"/>
<dbReference type="Pfam" id="PF06305">
    <property type="entry name" value="LapA_dom"/>
    <property type="match status" value="1"/>
</dbReference>
<feature type="domain" description="Lipopolysaccharide assembly protein A" evidence="6">
    <location>
        <begin position="23"/>
        <end position="85"/>
    </location>
</feature>
<dbReference type="GO" id="GO:0005886">
    <property type="term" value="C:plasma membrane"/>
    <property type="evidence" value="ECO:0007669"/>
    <property type="project" value="InterPro"/>
</dbReference>
<protein>
    <recommendedName>
        <fullName evidence="6">Lipopolysaccharide assembly protein A domain-containing protein</fullName>
    </recommendedName>
</protein>
<evidence type="ECO:0000256" key="1">
    <source>
        <dbReference type="ARBA" id="ARBA00022475"/>
    </source>
</evidence>
<feature type="transmembrane region" description="Helical" evidence="5">
    <location>
        <begin position="43"/>
        <end position="67"/>
    </location>
</feature>
<dbReference type="EMBL" id="UOFZ01000028">
    <property type="protein sequence ID" value="VAX12296.1"/>
    <property type="molecule type" value="Genomic_DNA"/>
</dbReference>
<evidence type="ECO:0000313" key="7">
    <source>
        <dbReference type="EMBL" id="VAX12296.1"/>
    </source>
</evidence>
<keyword evidence="2 5" id="KW-0812">Transmembrane</keyword>
<keyword evidence="3 5" id="KW-1133">Transmembrane helix</keyword>
<evidence type="ECO:0000256" key="3">
    <source>
        <dbReference type="ARBA" id="ARBA00022989"/>
    </source>
</evidence>